<dbReference type="EMBL" id="CAJHJT010000056">
    <property type="protein sequence ID" value="CAD7011855.1"/>
    <property type="molecule type" value="Genomic_DNA"/>
</dbReference>
<evidence type="ECO:0000256" key="1">
    <source>
        <dbReference type="ARBA" id="ARBA00004613"/>
    </source>
</evidence>
<keyword evidence="7" id="KW-0391">Immunity</keyword>
<evidence type="ECO:0000259" key="11">
    <source>
        <dbReference type="Pfam" id="PF03769"/>
    </source>
</evidence>
<comment type="similarity">
    <text evidence="2">Belongs to the attacin/sarcotoxin-2 family.</text>
</comment>
<keyword evidence="6 9" id="KW-0732">Signal</keyword>
<keyword evidence="5" id="KW-0399">Innate immunity</keyword>
<feature type="domain" description="Attacin C-terminal" evidence="11">
    <location>
        <begin position="180"/>
        <end position="298"/>
    </location>
</feature>
<organism evidence="12 13">
    <name type="scientific">Ceratitis capitata</name>
    <name type="common">Mediterranean fruit fly</name>
    <name type="synonym">Tephritis capitata</name>
    <dbReference type="NCBI Taxonomy" id="7213"/>
    <lineage>
        <taxon>Eukaryota</taxon>
        <taxon>Metazoa</taxon>
        <taxon>Ecdysozoa</taxon>
        <taxon>Arthropoda</taxon>
        <taxon>Hexapoda</taxon>
        <taxon>Insecta</taxon>
        <taxon>Pterygota</taxon>
        <taxon>Neoptera</taxon>
        <taxon>Endopterygota</taxon>
        <taxon>Diptera</taxon>
        <taxon>Brachycera</taxon>
        <taxon>Muscomorpha</taxon>
        <taxon>Tephritoidea</taxon>
        <taxon>Tephritidae</taxon>
        <taxon>Ceratitis</taxon>
        <taxon>Ceratitis</taxon>
    </lineage>
</organism>
<dbReference type="Proteomes" id="UP000606786">
    <property type="component" value="Unassembled WGS sequence"/>
</dbReference>
<dbReference type="OrthoDB" id="7441167at2759"/>
<name>A0A811V7J2_CERCA</name>
<evidence type="ECO:0000259" key="10">
    <source>
        <dbReference type="Pfam" id="PF03768"/>
    </source>
</evidence>
<feature type="chain" id="PRO_5032894028" evidence="9">
    <location>
        <begin position="22"/>
        <end position="302"/>
    </location>
</feature>
<keyword evidence="4" id="KW-0929">Antimicrobial</keyword>
<dbReference type="GO" id="GO:0042742">
    <property type="term" value="P:defense response to bacterium"/>
    <property type="evidence" value="ECO:0007669"/>
    <property type="project" value="UniProtKB-KW"/>
</dbReference>
<comment type="caution">
    <text evidence="12">The sequence shown here is derived from an EMBL/GenBank/DDBJ whole genome shotgun (WGS) entry which is preliminary data.</text>
</comment>
<protein>
    <submittedName>
        <fullName evidence="12">(Mediterranean fruit fly) hypothetical protein</fullName>
    </submittedName>
</protein>
<evidence type="ECO:0000256" key="8">
    <source>
        <dbReference type="ARBA" id="ARBA00023022"/>
    </source>
</evidence>
<evidence type="ECO:0000256" key="4">
    <source>
        <dbReference type="ARBA" id="ARBA00022529"/>
    </source>
</evidence>
<dbReference type="InterPro" id="IPR005520">
    <property type="entry name" value="Attacin_N"/>
</dbReference>
<evidence type="ECO:0000313" key="13">
    <source>
        <dbReference type="Proteomes" id="UP000606786"/>
    </source>
</evidence>
<keyword evidence="13" id="KW-1185">Reference proteome</keyword>
<proteinExistence type="inferred from homology"/>
<keyword evidence="8" id="KW-0044">Antibiotic</keyword>
<dbReference type="GO" id="GO:0005576">
    <property type="term" value="C:extracellular region"/>
    <property type="evidence" value="ECO:0007669"/>
    <property type="project" value="UniProtKB-SubCell"/>
</dbReference>
<dbReference type="Pfam" id="PF03768">
    <property type="entry name" value="Attacin_N"/>
    <property type="match status" value="1"/>
</dbReference>
<feature type="signal peptide" evidence="9">
    <location>
        <begin position="1"/>
        <end position="21"/>
    </location>
</feature>
<reference evidence="12" key="1">
    <citation type="submission" date="2020-11" db="EMBL/GenBank/DDBJ databases">
        <authorList>
            <person name="Whitehead M."/>
        </authorList>
    </citation>
    <scope>NUCLEOTIDE SEQUENCE</scope>
    <source>
        <strain evidence="12">EGII</strain>
    </source>
</reference>
<dbReference type="AlphaFoldDB" id="A0A811V7J2"/>
<dbReference type="GO" id="GO:0045087">
    <property type="term" value="P:innate immune response"/>
    <property type="evidence" value="ECO:0007669"/>
    <property type="project" value="UniProtKB-KW"/>
</dbReference>
<evidence type="ECO:0000256" key="5">
    <source>
        <dbReference type="ARBA" id="ARBA00022588"/>
    </source>
</evidence>
<feature type="domain" description="Attacin N-terminal" evidence="10">
    <location>
        <begin position="50"/>
        <end position="114"/>
    </location>
</feature>
<evidence type="ECO:0000256" key="3">
    <source>
        <dbReference type="ARBA" id="ARBA00022525"/>
    </source>
</evidence>
<evidence type="ECO:0000256" key="2">
    <source>
        <dbReference type="ARBA" id="ARBA00007550"/>
    </source>
</evidence>
<dbReference type="InterPro" id="IPR005521">
    <property type="entry name" value="Attacin_C"/>
</dbReference>
<dbReference type="PROSITE" id="PS51257">
    <property type="entry name" value="PROKAR_LIPOPROTEIN"/>
    <property type="match status" value="1"/>
</dbReference>
<evidence type="ECO:0000256" key="9">
    <source>
        <dbReference type="SAM" id="SignalP"/>
    </source>
</evidence>
<evidence type="ECO:0000313" key="12">
    <source>
        <dbReference type="EMBL" id="CAD7011855.1"/>
    </source>
</evidence>
<evidence type="ECO:0000256" key="6">
    <source>
        <dbReference type="ARBA" id="ARBA00022729"/>
    </source>
</evidence>
<gene>
    <name evidence="12" type="ORF">CCAP1982_LOCUS19964</name>
</gene>
<accession>A0A811V7J2</accession>
<comment type="subcellular location">
    <subcellularLocation>
        <location evidence="1">Secreted</location>
    </subcellularLocation>
</comment>
<dbReference type="Pfam" id="PF03769">
    <property type="entry name" value="Attacin_C"/>
    <property type="match status" value="1"/>
</dbReference>
<sequence>MKLELFTLLALLIAIFACAAAAPGRWSNPPTVRPQPPPRPIRVRRNVATGGGVATNPAGGHDVKLEIAKGVGTPDANLIASAGAVGNTKGGPITTSASLAANLKGLGAAVTKEHTPGVGSTLTKSGSASVFLNDNNRLDGSIFKSNTKLSNGFEFEKNGGSLALNNAGGHGISIAKETIPGYSDSLTKSAHATFFNSGPHAVGASVFDTKKSFDFGPKFHETGGNLNWAHSGGHAASLGLSKVHDFGTKLNVGGTSNLFTSADRQTKFDFNAGGSRWLNGPMSGKNDFNAGFGLSHSFRNWG</sequence>
<keyword evidence="3" id="KW-0964">Secreted</keyword>
<evidence type="ECO:0000256" key="7">
    <source>
        <dbReference type="ARBA" id="ARBA00022859"/>
    </source>
</evidence>